<comment type="caution">
    <text evidence="25">The sequence shown here is derived from an EMBL/GenBank/DDBJ whole genome shotgun (WGS) entry which is preliminary data.</text>
</comment>
<dbReference type="Pfam" id="PF02875">
    <property type="entry name" value="Mur_ligase_C"/>
    <property type="match status" value="1"/>
</dbReference>
<accession>A0A2V4A8Y4</accession>
<keyword evidence="13" id="KW-0460">Magnesium</keyword>
<evidence type="ECO:0000256" key="16">
    <source>
        <dbReference type="ARBA" id="ARBA00030592"/>
    </source>
</evidence>
<evidence type="ECO:0000256" key="1">
    <source>
        <dbReference type="ARBA" id="ARBA00001946"/>
    </source>
</evidence>
<gene>
    <name evidence="25" type="ORF">DF185_14320</name>
</gene>
<dbReference type="InterPro" id="IPR018109">
    <property type="entry name" value="Folylpolyglutamate_synth_CS"/>
</dbReference>
<dbReference type="Proteomes" id="UP000248079">
    <property type="component" value="Unassembled WGS sequence"/>
</dbReference>
<dbReference type="PIRSF" id="PIRSF001563">
    <property type="entry name" value="Folylpolyglu_synth"/>
    <property type="match status" value="1"/>
</dbReference>
<evidence type="ECO:0000256" key="5">
    <source>
        <dbReference type="ARBA" id="ARBA00008276"/>
    </source>
</evidence>
<evidence type="ECO:0000259" key="23">
    <source>
        <dbReference type="Pfam" id="PF02875"/>
    </source>
</evidence>
<keyword evidence="14" id="KW-0289">Folate biosynthesis</keyword>
<dbReference type="Gene3D" id="3.90.190.20">
    <property type="entry name" value="Mur ligase, C-terminal domain"/>
    <property type="match status" value="1"/>
</dbReference>
<evidence type="ECO:0000256" key="20">
    <source>
        <dbReference type="ARBA" id="ARBA00049035"/>
    </source>
</evidence>
<comment type="pathway">
    <text evidence="4">Cofactor biosynthesis; tetrahydrofolylpolyglutamate biosynthesis.</text>
</comment>
<dbReference type="GO" id="GO:0005737">
    <property type="term" value="C:cytoplasm"/>
    <property type="evidence" value="ECO:0007669"/>
    <property type="project" value="TreeGrafter"/>
</dbReference>
<dbReference type="SUPFAM" id="SSF53244">
    <property type="entry name" value="MurD-like peptide ligases, peptide-binding domain"/>
    <property type="match status" value="1"/>
</dbReference>
<evidence type="ECO:0000313" key="25">
    <source>
        <dbReference type="EMBL" id="PXX99052.1"/>
    </source>
</evidence>
<comment type="pathway">
    <text evidence="3">Cofactor biosynthesis; tetrahydrofolate biosynthesis; 7,8-dihydrofolate from 2-amino-4-hydroxy-6-hydroxymethyl-7,8-dihydropteridine diphosphate and 4-aminobenzoate: step 2/2.</text>
</comment>
<evidence type="ECO:0000256" key="8">
    <source>
        <dbReference type="ARBA" id="ARBA00019357"/>
    </source>
</evidence>
<proteinExistence type="inferred from homology"/>
<dbReference type="EC" id="6.3.2.12" evidence="6"/>
<organism evidence="25 26">
    <name type="scientific">Marinifilum breve</name>
    <dbReference type="NCBI Taxonomy" id="2184082"/>
    <lineage>
        <taxon>Bacteria</taxon>
        <taxon>Pseudomonadati</taxon>
        <taxon>Bacteroidota</taxon>
        <taxon>Bacteroidia</taxon>
        <taxon>Marinilabiliales</taxon>
        <taxon>Marinifilaceae</taxon>
    </lineage>
</organism>
<feature type="domain" description="Mur ligase C-terminal" evidence="23">
    <location>
        <begin position="303"/>
        <end position="420"/>
    </location>
</feature>
<dbReference type="RefSeq" id="WP_110361447.1">
    <property type="nucleotide sequence ID" value="NZ_QFLI01000006.1"/>
</dbReference>
<keyword evidence="9 22" id="KW-0436">Ligase</keyword>
<dbReference type="EMBL" id="QFLI01000006">
    <property type="protein sequence ID" value="PXX99052.1"/>
    <property type="molecule type" value="Genomic_DNA"/>
</dbReference>
<evidence type="ECO:0000256" key="14">
    <source>
        <dbReference type="ARBA" id="ARBA00022909"/>
    </source>
</evidence>
<dbReference type="Pfam" id="PF08245">
    <property type="entry name" value="Mur_ligase_M"/>
    <property type="match status" value="1"/>
</dbReference>
<evidence type="ECO:0000256" key="11">
    <source>
        <dbReference type="ARBA" id="ARBA00022741"/>
    </source>
</evidence>
<evidence type="ECO:0000256" key="19">
    <source>
        <dbReference type="ARBA" id="ARBA00047808"/>
    </source>
</evidence>
<feature type="domain" description="Mur ligase central" evidence="24">
    <location>
        <begin position="51"/>
        <end position="272"/>
    </location>
</feature>
<comment type="catalytic activity">
    <reaction evidence="19">
        <text>10-formyltetrahydrofolyl-(gamma-L-Glu)(n) + L-glutamate + ATP = 10-formyltetrahydrofolyl-(gamma-L-Glu)(n+1) + ADP + phosphate + H(+)</text>
        <dbReference type="Rhea" id="RHEA:51904"/>
        <dbReference type="Rhea" id="RHEA-COMP:13088"/>
        <dbReference type="Rhea" id="RHEA-COMP:14300"/>
        <dbReference type="ChEBI" id="CHEBI:15378"/>
        <dbReference type="ChEBI" id="CHEBI:29985"/>
        <dbReference type="ChEBI" id="CHEBI:30616"/>
        <dbReference type="ChEBI" id="CHEBI:43474"/>
        <dbReference type="ChEBI" id="CHEBI:134413"/>
        <dbReference type="ChEBI" id="CHEBI:456216"/>
        <dbReference type="EC" id="6.3.2.17"/>
    </reaction>
</comment>
<evidence type="ECO:0000256" key="15">
    <source>
        <dbReference type="ARBA" id="ARBA00030048"/>
    </source>
</evidence>
<comment type="catalytic activity">
    <reaction evidence="18">
        <text>(6S)-5,6,7,8-tetrahydrofolyl-(gamma-L-Glu)(n) + L-glutamate + ATP = (6S)-5,6,7,8-tetrahydrofolyl-(gamma-L-Glu)(n+1) + ADP + phosphate + H(+)</text>
        <dbReference type="Rhea" id="RHEA:10580"/>
        <dbReference type="Rhea" id="RHEA-COMP:14738"/>
        <dbReference type="Rhea" id="RHEA-COMP:14740"/>
        <dbReference type="ChEBI" id="CHEBI:15378"/>
        <dbReference type="ChEBI" id="CHEBI:29985"/>
        <dbReference type="ChEBI" id="CHEBI:30616"/>
        <dbReference type="ChEBI" id="CHEBI:43474"/>
        <dbReference type="ChEBI" id="CHEBI:141005"/>
        <dbReference type="ChEBI" id="CHEBI:456216"/>
        <dbReference type="EC" id="6.3.2.17"/>
    </reaction>
</comment>
<dbReference type="PROSITE" id="PS01012">
    <property type="entry name" value="FOLYLPOLYGLU_SYNT_2"/>
    <property type="match status" value="1"/>
</dbReference>
<evidence type="ECO:0000256" key="18">
    <source>
        <dbReference type="ARBA" id="ARBA00047493"/>
    </source>
</evidence>
<keyword evidence="12 22" id="KW-0067">ATP-binding</keyword>
<dbReference type="FunFam" id="3.40.1190.10:FF:000011">
    <property type="entry name" value="Folylpolyglutamate synthase/dihydrofolate synthase"/>
    <property type="match status" value="1"/>
</dbReference>
<comment type="catalytic activity">
    <reaction evidence="21">
        <text>7,8-dihydropteroate + L-glutamate + ATP = 7,8-dihydrofolate + ADP + phosphate + H(+)</text>
        <dbReference type="Rhea" id="RHEA:23584"/>
        <dbReference type="ChEBI" id="CHEBI:15378"/>
        <dbReference type="ChEBI" id="CHEBI:17839"/>
        <dbReference type="ChEBI" id="CHEBI:29985"/>
        <dbReference type="ChEBI" id="CHEBI:30616"/>
        <dbReference type="ChEBI" id="CHEBI:43474"/>
        <dbReference type="ChEBI" id="CHEBI:57451"/>
        <dbReference type="ChEBI" id="CHEBI:456216"/>
        <dbReference type="EC" id="6.3.2.12"/>
    </reaction>
</comment>
<dbReference type="InterPro" id="IPR036615">
    <property type="entry name" value="Mur_ligase_C_dom_sf"/>
</dbReference>
<evidence type="ECO:0000256" key="3">
    <source>
        <dbReference type="ARBA" id="ARBA00004799"/>
    </source>
</evidence>
<dbReference type="PANTHER" id="PTHR11136">
    <property type="entry name" value="FOLYLPOLYGLUTAMATE SYNTHASE-RELATED"/>
    <property type="match status" value="1"/>
</dbReference>
<evidence type="ECO:0000256" key="21">
    <source>
        <dbReference type="ARBA" id="ARBA00049161"/>
    </source>
</evidence>
<comment type="similarity">
    <text evidence="5 22">Belongs to the folylpolyglutamate synthase family.</text>
</comment>
<dbReference type="GO" id="GO:0008841">
    <property type="term" value="F:dihydrofolate synthase activity"/>
    <property type="evidence" value="ECO:0007669"/>
    <property type="project" value="UniProtKB-EC"/>
</dbReference>
<evidence type="ECO:0000256" key="9">
    <source>
        <dbReference type="ARBA" id="ARBA00022598"/>
    </source>
</evidence>
<dbReference type="InterPro" id="IPR036565">
    <property type="entry name" value="Mur-like_cat_sf"/>
</dbReference>
<evidence type="ECO:0000256" key="7">
    <source>
        <dbReference type="ARBA" id="ARBA00013025"/>
    </source>
</evidence>
<evidence type="ECO:0000256" key="6">
    <source>
        <dbReference type="ARBA" id="ARBA00013023"/>
    </source>
</evidence>
<name>A0A2V4A8Y4_9BACT</name>
<evidence type="ECO:0000313" key="26">
    <source>
        <dbReference type="Proteomes" id="UP000248079"/>
    </source>
</evidence>
<keyword evidence="26" id="KW-1185">Reference proteome</keyword>
<dbReference type="Gene3D" id="3.40.1190.10">
    <property type="entry name" value="Mur-like, catalytic domain"/>
    <property type="match status" value="1"/>
</dbReference>
<comment type="function">
    <text evidence="2">Functions in two distinct reactions of the de novo folate biosynthetic pathway. Catalyzes the addition of a glutamate residue to dihydropteroate (7,8-dihydropteroate or H2Pte) to form dihydrofolate (7,8-dihydrofolate monoglutamate or H2Pte-Glu). Also catalyzes successive additions of L-glutamate to tetrahydrofolate or 10-formyltetrahydrofolate or 5,10-methylenetetrahydrofolate, leading to folylpolyglutamate derivatives.</text>
</comment>
<dbReference type="GO" id="GO:0046872">
    <property type="term" value="F:metal ion binding"/>
    <property type="evidence" value="ECO:0007669"/>
    <property type="project" value="UniProtKB-KW"/>
</dbReference>
<evidence type="ECO:0000256" key="13">
    <source>
        <dbReference type="ARBA" id="ARBA00022842"/>
    </source>
</evidence>
<dbReference type="GO" id="GO:0046656">
    <property type="term" value="P:folic acid biosynthetic process"/>
    <property type="evidence" value="ECO:0007669"/>
    <property type="project" value="UniProtKB-KW"/>
</dbReference>
<dbReference type="AlphaFoldDB" id="A0A2V4A8Y4"/>
<evidence type="ECO:0000256" key="4">
    <source>
        <dbReference type="ARBA" id="ARBA00005150"/>
    </source>
</evidence>
<dbReference type="EC" id="6.3.2.17" evidence="7"/>
<dbReference type="NCBIfam" id="TIGR01499">
    <property type="entry name" value="folC"/>
    <property type="match status" value="1"/>
</dbReference>
<evidence type="ECO:0000256" key="10">
    <source>
        <dbReference type="ARBA" id="ARBA00022723"/>
    </source>
</evidence>
<dbReference type="GO" id="GO:0004326">
    <property type="term" value="F:tetrahydrofolylpolyglutamate synthase activity"/>
    <property type="evidence" value="ECO:0007669"/>
    <property type="project" value="UniProtKB-EC"/>
</dbReference>
<dbReference type="InterPro" id="IPR013221">
    <property type="entry name" value="Mur_ligase_cen"/>
</dbReference>
<sequence>MTYQETLDYMFTQLPMYQRTGKAAYKANLDNTLALDAYFNHPHKKFKTVHVAGTNGKGSVSHSVASVLQKSGLKVGLYTSPHLRDFRERIKINGQMISESAVVDFIANHKAKFEELKPSFFEMTVALAFEYFALEEVDIAVVEVGLGGRLDSTNIISPLVSVITNISKDHTNLLGNDICDIAKEKAGIIKPEVPVVIGERQVLVEDVFKEIALERESNILFAEDVYEFRNAKITTGKQELSFFSLKQEEEVRIECDLLGKYQKKNIRTAICALEQLKAQGIPISYENIYSGLSQIVKETGLLGRWQVLQENPKVICDTGHNAAGIREIIEQIGMIDYRKLNIVFGLVDDKNTDEVLSLMPKDAHYYFTRASIPRALNEKRLQELASAYDLRGETYSTVAEALNAAKSNSEKEDMIFVGGSTFVVAEVV</sequence>
<keyword evidence="11 22" id="KW-0547">Nucleotide-binding</keyword>
<keyword evidence="10" id="KW-0479">Metal-binding</keyword>
<protein>
    <recommendedName>
        <fullName evidence="8">Dihydrofolate synthase/folylpolyglutamate synthase</fullName>
        <ecNumber evidence="6">6.3.2.12</ecNumber>
        <ecNumber evidence="7">6.3.2.17</ecNumber>
    </recommendedName>
    <alternativeName>
        <fullName evidence="17">Folylpoly-gamma-glutamate synthetase-dihydrofolate synthetase</fullName>
    </alternativeName>
    <alternativeName>
        <fullName evidence="15">Folylpolyglutamate synthetase</fullName>
    </alternativeName>
    <alternativeName>
        <fullName evidence="16">Tetrahydrofolylpolyglutamate synthase</fullName>
    </alternativeName>
</protein>
<dbReference type="PROSITE" id="PS01011">
    <property type="entry name" value="FOLYLPOLYGLU_SYNT_1"/>
    <property type="match status" value="1"/>
</dbReference>
<dbReference type="SUPFAM" id="SSF53623">
    <property type="entry name" value="MurD-like peptide ligases, catalytic domain"/>
    <property type="match status" value="1"/>
</dbReference>
<comment type="catalytic activity">
    <reaction evidence="20">
        <text>(6R)-5,10-methylenetetrahydrofolyl-(gamma-L-Glu)(n) + L-glutamate + ATP = (6R)-5,10-methylenetetrahydrofolyl-(gamma-L-Glu)(n+1) + ADP + phosphate + H(+)</text>
        <dbReference type="Rhea" id="RHEA:51912"/>
        <dbReference type="Rhea" id="RHEA-COMP:13257"/>
        <dbReference type="Rhea" id="RHEA-COMP:13258"/>
        <dbReference type="ChEBI" id="CHEBI:15378"/>
        <dbReference type="ChEBI" id="CHEBI:29985"/>
        <dbReference type="ChEBI" id="CHEBI:30616"/>
        <dbReference type="ChEBI" id="CHEBI:43474"/>
        <dbReference type="ChEBI" id="CHEBI:136572"/>
        <dbReference type="ChEBI" id="CHEBI:456216"/>
        <dbReference type="EC" id="6.3.2.17"/>
    </reaction>
</comment>
<evidence type="ECO:0000259" key="24">
    <source>
        <dbReference type="Pfam" id="PF08245"/>
    </source>
</evidence>
<evidence type="ECO:0000256" key="17">
    <source>
        <dbReference type="ARBA" id="ARBA00032510"/>
    </source>
</evidence>
<dbReference type="GO" id="GO:0005524">
    <property type="term" value="F:ATP binding"/>
    <property type="evidence" value="ECO:0007669"/>
    <property type="project" value="UniProtKB-KW"/>
</dbReference>
<dbReference type="InterPro" id="IPR004101">
    <property type="entry name" value="Mur_ligase_C"/>
</dbReference>
<dbReference type="PANTHER" id="PTHR11136:SF0">
    <property type="entry name" value="DIHYDROFOLATE SYNTHETASE-RELATED"/>
    <property type="match status" value="1"/>
</dbReference>
<reference evidence="25 26" key="1">
    <citation type="submission" date="2018-05" db="EMBL/GenBank/DDBJ databases">
        <title>Marinifilum breve JC075T sp. nov., a marine bacterium isolated from Yongle Blue Hole in the South China Sea.</title>
        <authorList>
            <person name="Fu T."/>
        </authorList>
    </citation>
    <scope>NUCLEOTIDE SEQUENCE [LARGE SCALE GENOMIC DNA]</scope>
    <source>
        <strain evidence="25 26">JC075</strain>
    </source>
</reference>
<evidence type="ECO:0000256" key="2">
    <source>
        <dbReference type="ARBA" id="ARBA00002714"/>
    </source>
</evidence>
<dbReference type="OrthoDB" id="9809356at2"/>
<dbReference type="InterPro" id="IPR001645">
    <property type="entry name" value="Folylpolyglutamate_synth"/>
</dbReference>
<evidence type="ECO:0000256" key="12">
    <source>
        <dbReference type="ARBA" id="ARBA00022840"/>
    </source>
</evidence>
<evidence type="ECO:0000256" key="22">
    <source>
        <dbReference type="PIRNR" id="PIRNR001563"/>
    </source>
</evidence>
<comment type="cofactor">
    <cofactor evidence="1">
        <name>Mg(2+)</name>
        <dbReference type="ChEBI" id="CHEBI:18420"/>
    </cofactor>
</comment>